<dbReference type="PANTHER" id="PTHR10539">
    <property type="entry name" value="26S PROTEASOME NON-ATPASE REGULATORY SUBUNIT 13"/>
    <property type="match status" value="1"/>
</dbReference>
<dbReference type="GO" id="GO:0005829">
    <property type="term" value="C:cytosol"/>
    <property type="evidence" value="ECO:0007669"/>
    <property type="project" value="EnsemblFungi"/>
</dbReference>
<dbReference type="Pfam" id="PF22037">
    <property type="entry name" value="PSD13_N"/>
    <property type="match status" value="1"/>
</dbReference>
<dbReference type="PANTHER" id="PTHR10539:SF0">
    <property type="entry name" value="26S PROTEASOME NON-ATPASE REGULATORY SUBUNIT 13"/>
    <property type="match status" value="1"/>
</dbReference>
<dbReference type="GO" id="GO:0043248">
    <property type="term" value="P:proteasome assembly"/>
    <property type="evidence" value="ECO:0007669"/>
    <property type="project" value="EnsemblFungi"/>
</dbReference>
<dbReference type="InterPro" id="IPR054179">
    <property type="entry name" value="PSD13_N"/>
</dbReference>
<dbReference type="SMART" id="SM00088">
    <property type="entry name" value="PINT"/>
    <property type="match status" value="1"/>
</dbReference>
<evidence type="ECO:0000259" key="3">
    <source>
        <dbReference type="PROSITE" id="PS50250"/>
    </source>
</evidence>
<dbReference type="GeneID" id="30146188"/>
<keyword evidence="5" id="KW-1185">Reference proteome</keyword>
<dbReference type="InterPro" id="IPR000717">
    <property type="entry name" value="PCI_dom"/>
</dbReference>
<dbReference type="Proteomes" id="UP000094336">
    <property type="component" value="Unassembled WGS sequence"/>
</dbReference>
<organism evidence="4 5">
    <name type="scientific">Babjeviella inositovora NRRL Y-12698</name>
    <dbReference type="NCBI Taxonomy" id="984486"/>
    <lineage>
        <taxon>Eukaryota</taxon>
        <taxon>Fungi</taxon>
        <taxon>Dikarya</taxon>
        <taxon>Ascomycota</taxon>
        <taxon>Saccharomycotina</taxon>
        <taxon>Pichiomycetes</taxon>
        <taxon>Serinales incertae sedis</taxon>
        <taxon>Babjeviella</taxon>
    </lineage>
</organism>
<dbReference type="PROSITE" id="PS50250">
    <property type="entry name" value="PCI"/>
    <property type="match status" value="1"/>
</dbReference>
<evidence type="ECO:0000256" key="2">
    <source>
        <dbReference type="ARBA" id="ARBA00022942"/>
    </source>
</evidence>
<comment type="similarity">
    <text evidence="1">Belongs to the proteasome subunit S11 family.</text>
</comment>
<evidence type="ECO:0000256" key="1">
    <source>
        <dbReference type="ARBA" id="ARBA00006207"/>
    </source>
</evidence>
<gene>
    <name evidence="4" type="ORF">BABINDRAFT_160612</name>
</gene>
<proteinExistence type="inferred from homology"/>
<feature type="domain" description="PCI" evidence="3">
    <location>
        <begin position="176"/>
        <end position="344"/>
    </location>
</feature>
<sequence length="384" mass="43015">MSYMDVDSENILATLRMAADAELAGLFYTLEDLYERKLWHQLSNTLAELYADPKSRGIRLRVYNRFVSNFAAKINQLQLVRFLLASLDECNGLEEALEYLTTLKKNIAKEEQQALLFVDIQIARFQLKAGQTDSAKEILKTVGDDIDRLDSLDNRINAAYYHTSAEVHKLSADHTAFYRTSLLYLACIDATELSSAEKQTIAYDIGVSALLGDRIYTFGELLTHDILRSLDDTAFAWVTELLFALNAGDLARFDALLAAHKSTAPVLAAQEPFLRQKICIMALVELVFSKPSNGRTLAFSEISAATSLDLDEVEHLVMKALSLGLIRGHINEVDGVVAVRWVQPRVMNKDQIQGMHAKLVAWDDSVRQLSEMIHANGQEIWTSV</sequence>
<dbReference type="EMBL" id="KV454428">
    <property type="protein sequence ID" value="ODQ81231.1"/>
    <property type="molecule type" value="Genomic_DNA"/>
</dbReference>
<keyword evidence="2" id="KW-0647">Proteasome</keyword>
<dbReference type="RefSeq" id="XP_018986559.1">
    <property type="nucleotide sequence ID" value="XM_019128335.1"/>
</dbReference>
<dbReference type="GO" id="GO:0005634">
    <property type="term" value="C:nucleus"/>
    <property type="evidence" value="ECO:0007669"/>
    <property type="project" value="EnsemblFungi"/>
</dbReference>
<dbReference type="GO" id="GO:0043161">
    <property type="term" value="P:proteasome-mediated ubiquitin-dependent protein catabolic process"/>
    <property type="evidence" value="ECO:0007669"/>
    <property type="project" value="EnsemblFungi"/>
</dbReference>
<dbReference type="Pfam" id="PF01399">
    <property type="entry name" value="PCI"/>
    <property type="match status" value="1"/>
</dbReference>
<dbReference type="GO" id="GO:0008541">
    <property type="term" value="C:proteasome regulatory particle, lid subcomplex"/>
    <property type="evidence" value="ECO:0007669"/>
    <property type="project" value="EnsemblFungi"/>
</dbReference>
<dbReference type="InterPro" id="IPR040798">
    <property type="entry name" value="Rpn9_C"/>
</dbReference>
<dbReference type="InterPro" id="IPR036390">
    <property type="entry name" value="WH_DNA-bd_sf"/>
</dbReference>
<accession>A0A1E3QU71</accession>
<reference evidence="5" key="1">
    <citation type="submission" date="2016-05" db="EMBL/GenBank/DDBJ databases">
        <title>Comparative genomics of biotechnologically important yeasts.</title>
        <authorList>
            <consortium name="DOE Joint Genome Institute"/>
            <person name="Riley R."/>
            <person name="Haridas S."/>
            <person name="Wolfe K.H."/>
            <person name="Lopes M.R."/>
            <person name="Hittinger C.T."/>
            <person name="Goker M."/>
            <person name="Salamov A."/>
            <person name="Wisecaver J."/>
            <person name="Long T.M."/>
            <person name="Aerts A.L."/>
            <person name="Barry K."/>
            <person name="Choi C."/>
            <person name="Clum A."/>
            <person name="Coughlan A.Y."/>
            <person name="Deshpande S."/>
            <person name="Douglass A.P."/>
            <person name="Hanson S.J."/>
            <person name="Klenk H.-P."/>
            <person name="Labutti K."/>
            <person name="Lapidus A."/>
            <person name="Lindquist E."/>
            <person name="Lipzen A."/>
            <person name="Meier-Kolthoff J.P."/>
            <person name="Ohm R.A."/>
            <person name="Otillar R.P."/>
            <person name="Pangilinan J."/>
            <person name="Peng Y."/>
            <person name="Rokas A."/>
            <person name="Rosa C.A."/>
            <person name="Scheuner C."/>
            <person name="Sibirny A.A."/>
            <person name="Slot J.C."/>
            <person name="Stielow J.B."/>
            <person name="Sun H."/>
            <person name="Kurtzman C.P."/>
            <person name="Blackwell M."/>
            <person name="Grigoriev I.V."/>
            <person name="Jeffries T.W."/>
        </authorList>
    </citation>
    <scope>NUCLEOTIDE SEQUENCE [LARGE SCALE GENOMIC DNA]</scope>
    <source>
        <strain evidence="5">NRRL Y-12698</strain>
    </source>
</reference>
<dbReference type="GO" id="GO:0005198">
    <property type="term" value="F:structural molecule activity"/>
    <property type="evidence" value="ECO:0007669"/>
    <property type="project" value="EnsemblFungi"/>
</dbReference>
<evidence type="ECO:0000313" key="5">
    <source>
        <dbReference type="Proteomes" id="UP000094336"/>
    </source>
</evidence>
<dbReference type="GO" id="GO:0034515">
    <property type="term" value="C:proteasome storage granule"/>
    <property type="evidence" value="ECO:0007669"/>
    <property type="project" value="EnsemblFungi"/>
</dbReference>
<dbReference type="InterPro" id="IPR035298">
    <property type="entry name" value="PSMD13"/>
</dbReference>
<dbReference type="STRING" id="984486.A0A1E3QU71"/>
<dbReference type="AlphaFoldDB" id="A0A1E3QU71"/>
<dbReference type="SUPFAM" id="SSF46785">
    <property type="entry name" value="Winged helix' DNA-binding domain"/>
    <property type="match status" value="1"/>
</dbReference>
<evidence type="ECO:0000313" key="4">
    <source>
        <dbReference type="EMBL" id="ODQ81231.1"/>
    </source>
</evidence>
<protein>
    <recommendedName>
        <fullName evidence="3">PCI domain-containing protein</fullName>
    </recommendedName>
</protein>
<name>A0A1E3QU71_9ASCO</name>
<dbReference type="Pfam" id="PF18261">
    <property type="entry name" value="Rpn9_C"/>
    <property type="match status" value="1"/>
</dbReference>
<dbReference type="OrthoDB" id="1093at2759"/>